<dbReference type="Proteomes" id="UP001296967">
    <property type="component" value="Unassembled WGS sequence"/>
</dbReference>
<gene>
    <name evidence="2" type="ORF">CCR82_03875</name>
</gene>
<dbReference type="InterPro" id="IPR014710">
    <property type="entry name" value="RmlC-like_jellyroll"/>
</dbReference>
<reference evidence="2" key="1">
    <citation type="submission" date="2017-05" db="EMBL/GenBank/DDBJ databases">
        <authorList>
            <person name="Imhoff J.F."/>
            <person name="Rahn T."/>
            <person name="Kuenzel S."/>
            <person name="Neulinger S.C."/>
        </authorList>
    </citation>
    <scope>NUCLEOTIDE SEQUENCE</scope>
    <source>
        <strain evidence="2">DSM 4395</strain>
    </source>
</reference>
<proteinExistence type="predicted"/>
<feature type="domain" description="Cupin type-2" evidence="1">
    <location>
        <begin position="41"/>
        <end position="93"/>
    </location>
</feature>
<comment type="caution">
    <text evidence="2">The sequence shown here is derived from an EMBL/GenBank/DDBJ whole genome shotgun (WGS) entry which is preliminary data.</text>
</comment>
<dbReference type="SUPFAM" id="SSF51182">
    <property type="entry name" value="RmlC-like cupins"/>
    <property type="match status" value="1"/>
</dbReference>
<name>A0AAJ0UFK9_HALSE</name>
<organism evidence="2 3">
    <name type="scientific">Halochromatium salexigens</name>
    <name type="common">Chromatium salexigens</name>
    <dbReference type="NCBI Taxonomy" id="49447"/>
    <lineage>
        <taxon>Bacteria</taxon>
        <taxon>Pseudomonadati</taxon>
        <taxon>Pseudomonadota</taxon>
        <taxon>Gammaproteobacteria</taxon>
        <taxon>Chromatiales</taxon>
        <taxon>Chromatiaceae</taxon>
        <taxon>Halochromatium</taxon>
    </lineage>
</organism>
<dbReference type="InterPro" id="IPR013096">
    <property type="entry name" value="Cupin_2"/>
</dbReference>
<dbReference type="AlphaFoldDB" id="A0AAJ0UFK9"/>
<dbReference type="EMBL" id="NHSF01000020">
    <property type="protein sequence ID" value="MBK5929692.1"/>
    <property type="molecule type" value="Genomic_DNA"/>
</dbReference>
<evidence type="ECO:0000313" key="3">
    <source>
        <dbReference type="Proteomes" id="UP001296967"/>
    </source>
</evidence>
<dbReference type="InterPro" id="IPR011051">
    <property type="entry name" value="RmlC_Cupin_sf"/>
</dbReference>
<dbReference type="CDD" id="cd06981">
    <property type="entry name" value="cupin_reut_a1446"/>
    <property type="match status" value="1"/>
</dbReference>
<reference evidence="2" key="2">
    <citation type="journal article" date="2020" name="Microorganisms">
        <title>Osmotic Adaptation and Compatible Solute Biosynthesis of Phototrophic Bacteria as Revealed from Genome Analyses.</title>
        <authorList>
            <person name="Imhoff J.F."/>
            <person name="Rahn T."/>
            <person name="Kunzel S."/>
            <person name="Keller A."/>
            <person name="Neulinger S.C."/>
        </authorList>
    </citation>
    <scope>NUCLEOTIDE SEQUENCE</scope>
    <source>
        <strain evidence="2">DSM 4395</strain>
    </source>
</reference>
<dbReference type="Gene3D" id="2.60.120.10">
    <property type="entry name" value="Jelly Rolls"/>
    <property type="match status" value="1"/>
</dbReference>
<sequence length="120" mass="13147">MIQRGNLFANQPAPATGEVFDELLRCRNLRIERITSSGEPEPVLYDQVHDEWVLLLSGEARLEIAGETIALSRGDYLFIPAHTPHRVLQASAESTSAEPASAEPTVAKLGCTWLAIHLEA</sequence>
<evidence type="ECO:0000259" key="1">
    <source>
        <dbReference type="Pfam" id="PF07883"/>
    </source>
</evidence>
<dbReference type="Pfam" id="PF07883">
    <property type="entry name" value="Cupin_2"/>
    <property type="match status" value="1"/>
</dbReference>
<accession>A0AAJ0UFK9</accession>
<keyword evidence="3" id="KW-1185">Reference proteome</keyword>
<protein>
    <submittedName>
        <fullName evidence="2">Cupin</fullName>
    </submittedName>
</protein>
<evidence type="ECO:0000313" key="2">
    <source>
        <dbReference type="EMBL" id="MBK5929692.1"/>
    </source>
</evidence>